<reference evidence="2 3" key="1">
    <citation type="submission" date="2020-06" db="EMBL/GenBank/DDBJ databases">
        <title>Dyadobacter sandarakinus sp. nov., isolated from the soil of the Arctic Yellow River Station.</title>
        <authorList>
            <person name="Zhang Y."/>
            <person name="Peng F."/>
        </authorList>
    </citation>
    <scope>NUCLEOTIDE SEQUENCE [LARGE SCALE GENOMIC DNA]</scope>
    <source>
        <strain evidence="2 3">Q3-56</strain>
    </source>
</reference>
<evidence type="ECO:0000259" key="1">
    <source>
        <dbReference type="Pfam" id="PF02617"/>
    </source>
</evidence>
<feature type="domain" description="Adaptor protein ClpS core" evidence="1">
    <location>
        <begin position="22"/>
        <end position="82"/>
    </location>
</feature>
<gene>
    <name evidence="2" type="ORF">HWI92_23220</name>
</gene>
<name>A0ABX7IBZ2_9BACT</name>
<dbReference type="SUPFAM" id="SSF54736">
    <property type="entry name" value="ClpS-like"/>
    <property type="match status" value="1"/>
</dbReference>
<keyword evidence="3" id="KW-1185">Reference proteome</keyword>
<evidence type="ECO:0000313" key="3">
    <source>
        <dbReference type="Proteomes" id="UP000612680"/>
    </source>
</evidence>
<dbReference type="Pfam" id="PF02617">
    <property type="entry name" value="ClpS"/>
    <property type="match status" value="1"/>
</dbReference>
<dbReference type="Gene3D" id="3.30.1390.10">
    <property type="match status" value="1"/>
</dbReference>
<keyword evidence="2" id="KW-0645">Protease</keyword>
<protein>
    <submittedName>
        <fullName evidence="2">ATP-dependent Clp protease adaptor ClpS</fullName>
    </submittedName>
</protein>
<accession>A0ABX7IBZ2</accession>
<dbReference type="EMBL" id="CP056775">
    <property type="protein sequence ID" value="QRR03616.1"/>
    <property type="molecule type" value="Genomic_DNA"/>
</dbReference>
<dbReference type="InterPro" id="IPR003769">
    <property type="entry name" value="ClpS_core"/>
</dbReference>
<dbReference type="GO" id="GO:0006508">
    <property type="term" value="P:proteolysis"/>
    <property type="evidence" value="ECO:0007669"/>
    <property type="project" value="UniProtKB-KW"/>
</dbReference>
<sequence length="91" mass="10436">MQALTETEEEVLEETIEVDVRRLIVYNDDVNTFDWVIDTLMEVCGHSSEQAEQCTLIIHYKGKCSVKEGSFEELAGMRNEICRRGISAEIH</sequence>
<evidence type="ECO:0000313" key="2">
    <source>
        <dbReference type="EMBL" id="QRR03616.1"/>
    </source>
</evidence>
<dbReference type="Proteomes" id="UP000612680">
    <property type="component" value="Chromosome"/>
</dbReference>
<proteinExistence type="predicted"/>
<keyword evidence="2" id="KW-0378">Hydrolase</keyword>
<dbReference type="RefSeq" id="WP_204659774.1">
    <property type="nucleotide sequence ID" value="NZ_CP056775.1"/>
</dbReference>
<dbReference type="InterPro" id="IPR014719">
    <property type="entry name" value="Ribosomal_bL12_C/ClpS-like"/>
</dbReference>
<dbReference type="GO" id="GO:0008233">
    <property type="term" value="F:peptidase activity"/>
    <property type="evidence" value="ECO:0007669"/>
    <property type="project" value="UniProtKB-KW"/>
</dbReference>
<organism evidence="2 3">
    <name type="scientific">Dyadobacter sandarakinus</name>
    <dbReference type="NCBI Taxonomy" id="2747268"/>
    <lineage>
        <taxon>Bacteria</taxon>
        <taxon>Pseudomonadati</taxon>
        <taxon>Bacteroidota</taxon>
        <taxon>Cytophagia</taxon>
        <taxon>Cytophagales</taxon>
        <taxon>Spirosomataceae</taxon>
        <taxon>Dyadobacter</taxon>
    </lineage>
</organism>